<dbReference type="EMBL" id="JBHFFA010000002">
    <property type="protein sequence ID" value="KAL2645526.1"/>
    <property type="molecule type" value="Genomic_DNA"/>
</dbReference>
<organism evidence="1 2">
    <name type="scientific">Riccia fluitans</name>
    <dbReference type="NCBI Taxonomy" id="41844"/>
    <lineage>
        <taxon>Eukaryota</taxon>
        <taxon>Viridiplantae</taxon>
        <taxon>Streptophyta</taxon>
        <taxon>Embryophyta</taxon>
        <taxon>Marchantiophyta</taxon>
        <taxon>Marchantiopsida</taxon>
        <taxon>Marchantiidae</taxon>
        <taxon>Marchantiales</taxon>
        <taxon>Ricciaceae</taxon>
        <taxon>Riccia</taxon>
    </lineage>
</organism>
<comment type="caution">
    <text evidence="1">The sequence shown here is derived from an EMBL/GenBank/DDBJ whole genome shotgun (WGS) entry which is preliminary data.</text>
</comment>
<evidence type="ECO:0000313" key="2">
    <source>
        <dbReference type="Proteomes" id="UP001605036"/>
    </source>
</evidence>
<protein>
    <submittedName>
        <fullName evidence="1">Uncharacterized protein</fullName>
    </submittedName>
</protein>
<keyword evidence="2" id="KW-1185">Reference proteome</keyword>
<sequence length="67" mass="7518">MTPCLKENIGWRLDWPDGIILIAIRWLPDLAGSRHASPACGYDLKLSYTRGCDSMYGVRYTSRAADV</sequence>
<reference evidence="1 2" key="1">
    <citation type="submission" date="2024-09" db="EMBL/GenBank/DDBJ databases">
        <title>Chromosome-scale assembly of Riccia fluitans.</title>
        <authorList>
            <person name="Paukszto L."/>
            <person name="Sawicki J."/>
            <person name="Karawczyk K."/>
            <person name="Piernik-Szablinska J."/>
            <person name="Szczecinska M."/>
            <person name="Mazdziarz M."/>
        </authorList>
    </citation>
    <scope>NUCLEOTIDE SEQUENCE [LARGE SCALE GENOMIC DNA]</scope>
    <source>
        <strain evidence="1">Rf_01</strain>
        <tissue evidence="1">Aerial parts of the thallus</tissue>
    </source>
</reference>
<dbReference type="Proteomes" id="UP001605036">
    <property type="component" value="Unassembled WGS sequence"/>
</dbReference>
<name>A0ABD1ZCW0_9MARC</name>
<evidence type="ECO:0000313" key="1">
    <source>
        <dbReference type="EMBL" id="KAL2645526.1"/>
    </source>
</evidence>
<proteinExistence type="predicted"/>
<dbReference type="AlphaFoldDB" id="A0ABD1ZCW0"/>
<accession>A0ABD1ZCW0</accession>
<gene>
    <name evidence="1" type="ORF">R1flu_013113</name>
</gene>